<accession>A0A5P8VTG9</accession>
<organism evidence="1 2">
    <name type="scientific">Nostoc sphaeroides CCNUC1</name>
    <dbReference type="NCBI Taxonomy" id="2653204"/>
    <lineage>
        <taxon>Bacteria</taxon>
        <taxon>Bacillati</taxon>
        <taxon>Cyanobacteriota</taxon>
        <taxon>Cyanophyceae</taxon>
        <taxon>Nostocales</taxon>
        <taxon>Nostocaceae</taxon>
        <taxon>Nostoc</taxon>
    </lineage>
</organism>
<dbReference type="EMBL" id="CP045226">
    <property type="protein sequence ID" value="QFS43624.1"/>
    <property type="molecule type" value="Genomic_DNA"/>
</dbReference>
<evidence type="ECO:0000313" key="2">
    <source>
        <dbReference type="Proteomes" id="UP000326678"/>
    </source>
</evidence>
<dbReference type="AlphaFoldDB" id="A0A5P8VTG9"/>
<dbReference type="Proteomes" id="UP000326678">
    <property type="component" value="Chromosome Gxm1"/>
</dbReference>
<sequence>MSQGNCAYQLSNSLPPKLKNCSHSQSLTLVFQYLENYLKTWVNFGNTANSV</sequence>
<evidence type="ECO:0000313" key="1">
    <source>
        <dbReference type="EMBL" id="QFS43624.1"/>
    </source>
</evidence>
<name>A0A5P8VTG9_9NOSO</name>
<proteinExistence type="predicted"/>
<reference evidence="1 2" key="1">
    <citation type="submission" date="2019-10" db="EMBL/GenBank/DDBJ databases">
        <title>Genomic and transcriptomic insights into the perfect genentic adaptation of a filamentous nitrogen-fixing cyanobacterium to rice fields.</title>
        <authorList>
            <person name="Chen Z."/>
        </authorList>
    </citation>
    <scope>NUCLEOTIDE SEQUENCE [LARGE SCALE GENOMIC DNA]</scope>
    <source>
        <strain evidence="1">CCNUC1</strain>
    </source>
</reference>
<dbReference type="KEGG" id="nsh:GXM_01097"/>
<keyword evidence="2" id="KW-1185">Reference proteome</keyword>
<protein>
    <submittedName>
        <fullName evidence="1">Uncharacterized protein</fullName>
    </submittedName>
</protein>
<gene>
    <name evidence="1" type="ORF">GXM_01097</name>
</gene>